<sequence>MAKALTEYILPRKRSPTPFDSSAILLEDKKDESGNGASSSAKQGTNVKASFVKAKDGSISELSKKLLGQAVWSLTLLFLDFSWTTRSILICRRAFILNLGSTNWRAFILKLGSTKSVRVWDNPEVIFVPVREREVLMNIVAGVVIQIDASTDSLMGYHNQTRYIHVLAHMLAFRPPKFLDLGVYGTAPGILDAAICPPPLDSSYFRRDLT</sequence>
<evidence type="ECO:0000313" key="2">
    <source>
        <dbReference type="EMBL" id="KAF8907823.1"/>
    </source>
</evidence>
<keyword evidence="3" id="KW-1185">Reference proteome</keyword>
<evidence type="ECO:0000256" key="1">
    <source>
        <dbReference type="SAM" id="MobiDB-lite"/>
    </source>
</evidence>
<name>A0A9P5NWJ3_GYMJU</name>
<reference evidence="2" key="1">
    <citation type="submission" date="2020-11" db="EMBL/GenBank/DDBJ databases">
        <authorList>
            <consortium name="DOE Joint Genome Institute"/>
            <person name="Ahrendt S."/>
            <person name="Riley R."/>
            <person name="Andreopoulos W."/>
            <person name="LaButti K."/>
            <person name="Pangilinan J."/>
            <person name="Ruiz-duenas F.J."/>
            <person name="Barrasa J.M."/>
            <person name="Sanchez-Garcia M."/>
            <person name="Camarero S."/>
            <person name="Miyauchi S."/>
            <person name="Serrano A."/>
            <person name="Linde D."/>
            <person name="Babiker R."/>
            <person name="Drula E."/>
            <person name="Ayuso-Fernandez I."/>
            <person name="Pacheco R."/>
            <person name="Padilla G."/>
            <person name="Ferreira P."/>
            <person name="Barriuso J."/>
            <person name="Kellner H."/>
            <person name="Castanera R."/>
            <person name="Alfaro M."/>
            <person name="Ramirez L."/>
            <person name="Pisabarro A.G."/>
            <person name="Kuo A."/>
            <person name="Tritt A."/>
            <person name="Lipzen A."/>
            <person name="He G."/>
            <person name="Yan M."/>
            <person name="Ng V."/>
            <person name="Cullen D."/>
            <person name="Martin F."/>
            <person name="Rosso M.-N."/>
            <person name="Henrissat B."/>
            <person name="Hibbett D."/>
            <person name="Martinez A.T."/>
            <person name="Grigoriev I.V."/>
        </authorList>
    </citation>
    <scope>NUCLEOTIDE SEQUENCE</scope>
    <source>
        <strain evidence="2">AH 44721</strain>
    </source>
</reference>
<comment type="caution">
    <text evidence="2">The sequence shown here is derived from an EMBL/GenBank/DDBJ whole genome shotgun (WGS) entry which is preliminary data.</text>
</comment>
<proteinExistence type="predicted"/>
<dbReference type="Proteomes" id="UP000724874">
    <property type="component" value="Unassembled WGS sequence"/>
</dbReference>
<protein>
    <submittedName>
        <fullName evidence="2">Uncharacterized protein</fullName>
    </submittedName>
</protein>
<feature type="region of interest" description="Disordered" evidence="1">
    <location>
        <begin position="1"/>
        <end position="21"/>
    </location>
</feature>
<gene>
    <name evidence="2" type="ORF">CPB84DRAFT_1744399</name>
</gene>
<dbReference type="AlphaFoldDB" id="A0A9P5NWJ3"/>
<accession>A0A9P5NWJ3</accession>
<organism evidence="2 3">
    <name type="scientific">Gymnopilus junonius</name>
    <name type="common">Spectacular rustgill mushroom</name>
    <name type="synonym">Gymnopilus spectabilis subsp. junonius</name>
    <dbReference type="NCBI Taxonomy" id="109634"/>
    <lineage>
        <taxon>Eukaryota</taxon>
        <taxon>Fungi</taxon>
        <taxon>Dikarya</taxon>
        <taxon>Basidiomycota</taxon>
        <taxon>Agaricomycotina</taxon>
        <taxon>Agaricomycetes</taxon>
        <taxon>Agaricomycetidae</taxon>
        <taxon>Agaricales</taxon>
        <taxon>Agaricineae</taxon>
        <taxon>Hymenogastraceae</taxon>
        <taxon>Gymnopilus</taxon>
    </lineage>
</organism>
<evidence type="ECO:0000313" key="3">
    <source>
        <dbReference type="Proteomes" id="UP000724874"/>
    </source>
</evidence>
<dbReference type="EMBL" id="JADNYJ010000013">
    <property type="protein sequence ID" value="KAF8907823.1"/>
    <property type="molecule type" value="Genomic_DNA"/>
</dbReference>